<evidence type="ECO:0000313" key="2">
    <source>
        <dbReference type="Proteomes" id="UP000590442"/>
    </source>
</evidence>
<dbReference type="RefSeq" id="WP_167959920.1">
    <property type="nucleotide sequence ID" value="NZ_JAATJJ010000001.1"/>
</dbReference>
<gene>
    <name evidence="1" type="ORF">GGR42_000181</name>
</gene>
<comment type="caution">
    <text evidence="1">The sequence shown here is derived from an EMBL/GenBank/DDBJ whole genome shotgun (WGS) entry which is preliminary data.</text>
</comment>
<dbReference type="SUPFAM" id="SSF49464">
    <property type="entry name" value="Carboxypeptidase regulatory domain-like"/>
    <property type="match status" value="1"/>
</dbReference>
<protein>
    <recommendedName>
        <fullName evidence="3">CarboxypepD_reg-like domain-containing protein</fullName>
    </recommendedName>
</protein>
<dbReference type="Proteomes" id="UP000590442">
    <property type="component" value="Unassembled WGS sequence"/>
</dbReference>
<dbReference type="AlphaFoldDB" id="A0A846QYM5"/>
<dbReference type="Gene3D" id="2.60.40.1120">
    <property type="entry name" value="Carboxypeptidase-like, regulatory domain"/>
    <property type="match status" value="1"/>
</dbReference>
<reference evidence="1 2" key="1">
    <citation type="submission" date="2020-03" db="EMBL/GenBank/DDBJ databases">
        <title>Genomic Encyclopedia of Type Strains, Phase IV (KMG-IV): sequencing the most valuable type-strain genomes for metagenomic binning, comparative biology and taxonomic classification.</title>
        <authorList>
            <person name="Goeker M."/>
        </authorList>
    </citation>
    <scope>NUCLEOTIDE SEQUENCE [LARGE SCALE GENOMIC DNA]</scope>
    <source>
        <strain evidence="1 2">DSM 29762</strain>
    </source>
</reference>
<evidence type="ECO:0000313" key="1">
    <source>
        <dbReference type="EMBL" id="NJB69719.1"/>
    </source>
</evidence>
<proteinExistence type="predicted"/>
<dbReference type="EMBL" id="JAATJJ010000001">
    <property type="protein sequence ID" value="NJB69719.1"/>
    <property type="molecule type" value="Genomic_DNA"/>
</dbReference>
<dbReference type="Pfam" id="PF13715">
    <property type="entry name" value="CarbopepD_reg_2"/>
    <property type="match status" value="1"/>
</dbReference>
<organism evidence="1 2">
    <name type="scientific">Saonia flava</name>
    <dbReference type="NCBI Taxonomy" id="523696"/>
    <lineage>
        <taxon>Bacteria</taxon>
        <taxon>Pseudomonadati</taxon>
        <taxon>Bacteroidota</taxon>
        <taxon>Flavobacteriia</taxon>
        <taxon>Flavobacteriales</taxon>
        <taxon>Flavobacteriaceae</taxon>
        <taxon>Saonia</taxon>
    </lineage>
</organism>
<evidence type="ECO:0008006" key="3">
    <source>
        <dbReference type="Google" id="ProtNLM"/>
    </source>
</evidence>
<keyword evidence="2" id="KW-1185">Reference proteome</keyword>
<name>A0A846QYM5_9FLAO</name>
<accession>A0A846QYM5</accession>
<dbReference type="InterPro" id="IPR008969">
    <property type="entry name" value="CarboxyPept-like_regulatory"/>
</dbReference>
<sequence>MSYIITIPEPCTENWNTMAPTQKGAFCDKCSKEVVDFTHTSRFELSKKLESGTKLCGRFKPSQLNTPIPSVSQNTWKRNAAMLGFTSLLAIGSPVAAQQTKPALETVEEEIVTLGDIAIVPIAQENITIHGNVKDLEFPLPGATVVLKNSTVGTQTDFDGNFSLTLPASEIQSLNTLVISHIGYITKEIAVDRNTPFLEITFADEEIEYMGGLVIIERQNIFKRIGNLFRRRD</sequence>